<keyword evidence="5" id="KW-0812">Transmembrane</keyword>
<dbReference type="AlphaFoldDB" id="A0A6N2YGP3"/>
<protein>
    <recommendedName>
        <fullName evidence="6">Gram-positive cocci surface proteins LPxTG domain-containing protein</fullName>
    </recommendedName>
</protein>
<gene>
    <name evidence="7" type="ORF">FMLFYP121_00201</name>
</gene>
<evidence type="ECO:0000256" key="5">
    <source>
        <dbReference type="SAM" id="Phobius"/>
    </source>
</evidence>
<keyword evidence="2" id="KW-0964">Secreted</keyword>
<evidence type="ECO:0000256" key="4">
    <source>
        <dbReference type="ARBA" id="ARBA00023088"/>
    </source>
</evidence>
<dbReference type="RefSeq" id="WP_281683234.1">
    <property type="nucleotide sequence ID" value="NZ_CACRTP010000003.1"/>
</dbReference>
<keyword evidence="4" id="KW-0572">Peptidoglycan-anchor</keyword>
<evidence type="ECO:0000256" key="3">
    <source>
        <dbReference type="ARBA" id="ARBA00022729"/>
    </source>
</evidence>
<sequence>MKKKLTIYVVAVMTFLMHIGYDISYAQNESNIMKMLASTQTLPKAGIDNEHILISIACLIIITGAFFVFFKKREKK</sequence>
<accession>A0A6N2YGP3</accession>
<dbReference type="Pfam" id="PF00746">
    <property type="entry name" value="Gram_pos_anchor"/>
    <property type="match status" value="1"/>
</dbReference>
<keyword evidence="3" id="KW-0732">Signal</keyword>
<evidence type="ECO:0000256" key="1">
    <source>
        <dbReference type="ARBA" id="ARBA00022512"/>
    </source>
</evidence>
<proteinExistence type="predicted"/>
<evidence type="ECO:0000259" key="6">
    <source>
        <dbReference type="Pfam" id="PF00746"/>
    </source>
</evidence>
<dbReference type="NCBIfam" id="TIGR01167">
    <property type="entry name" value="LPXTG_anchor"/>
    <property type="match status" value="1"/>
</dbReference>
<evidence type="ECO:0000256" key="2">
    <source>
        <dbReference type="ARBA" id="ARBA00022525"/>
    </source>
</evidence>
<keyword evidence="5" id="KW-1133">Transmembrane helix</keyword>
<feature type="transmembrane region" description="Helical" evidence="5">
    <location>
        <begin position="52"/>
        <end position="70"/>
    </location>
</feature>
<dbReference type="EMBL" id="CACRTP010000003">
    <property type="protein sequence ID" value="VYT64692.1"/>
    <property type="molecule type" value="Genomic_DNA"/>
</dbReference>
<name>A0A6N2YGP3_FINMA</name>
<organism evidence="7">
    <name type="scientific">Finegoldia magna</name>
    <name type="common">Peptostreptococcus magnus</name>
    <dbReference type="NCBI Taxonomy" id="1260"/>
    <lineage>
        <taxon>Bacteria</taxon>
        <taxon>Bacillati</taxon>
        <taxon>Bacillota</taxon>
        <taxon>Tissierellia</taxon>
        <taxon>Tissierellales</taxon>
        <taxon>Peptoniphilaceae</taxon>
        <taxon>Finegoldia</taxon>
    </lineage>
</organism>
<keyword evidence="5" id="KW-0472">Membrane</keyword>
<feature type="domain" description="Gram-positive cocci surface proteins LPxTG" evidence="6">
    <location>
        <begin position="40"/>
        <end position="76"/>
    </location>
</feature>
<evidence type="ECO:0000313" key="7">
    <source>
        <dbReference type="EMBL" id="VYT64692.1"/>
    </source>
</evidence>
<dbReference type="InterPro" id="IPR019931">
    <property type="entry name" value="LPXTG_anchor"/>
</dbReference>
<keyword evidence="1" id="KW-0134">Cell wall</keyword>
<reference evidence="7" key="1">
    <citation type="submission" date="2019-11" db="EMBL/GenBank/DDBJ databases">
        <authorList>
            <person name="Feng L."/>
        </authorList>
    </citation>
    <scope>NUCLEOTIDE SEQUENCE</scope>
    <source>
        <strain evidence="7">FmagnaLFYP121</strain>
    </source>
</reference>